<organism evidence="3 4">
    <name type="scientific">Cryoendolithus antarcticus</name>
    <dbReference type="NCBI Taxonomy" id="1507870"/>
    <lineage>
        <taxon>Eukaryota</taxon>
        <taxon>Fungi</taxon>
        <taxon>Dikarya</taxon>
        <taxon>Ascomycota</taxon>
        <taxon>Pezizomycotina</taxon>
        <taxon>Dothideomycetes</taxon>
        <taxon>Dothideomycetidae</taxon>
        <taxon>Cladosporiales</taxon>
        <taxon>Cladosporiaceae</taxon>
        <taxon>Cryoendolithus</taxon>
    </lineage>
</organism>
<protein>
    <submittedName>
        <fullName evidence="3">Uncharacterized protein</fullName>
    </submittedName>
</protein>
<gene>
    <name evidence="3" type="ORF">B0A48_00472</name>
</gene>
<feature type="region of interest" description="Disordered" evidence="1">
    <location>
        <begin position="372"/>
        <end position="399"/>
    </location>
</feature>
<feature type="transmembrane region" description="Helical" evidence="2">
    <location>
        <begin position="217"/>
        <end position="240"/>
    </location>
</feature>
<reference evidence="4" key="1">
    <citation type="submission" date="2017-03" db="EMBL/GenBank/DDBJ databases">
        <title>Genomes of endolithic fungi from Antarctica.</title>
        <authorList>
            <person name="Coleine C."/>
            <person name="Masonjones S."/>
            <person name="Stajich J.E."/>
        </authorList>
    </citation>
    <scope>NUCLEOTIDE SEQUENCE [LARGE SCALE GENOMIC DNA]</scope>
    <source>
        <strain evidence="4">CCFEE 5527</strain>
    </source>
</reference>
<feature type="compositionally biased region" description="Low complexity" evidence="1">
    <location>
        <begin position="377"/>
        <end position="391"/>
    </location>
</feature>
<feature type="compositionally biased region" description="Low complexity" evidence="1">
    <location>
        <begin position="70"/>
        <end position="79"/>
    </location>
</feature>
<feature type="region of interest" description="Disordered" evidence="1">
    <location>
        <begin position="132"/>
        <end position="172"/>
    </location>
</feature>
<evidence type="ECO:0000313" key="3">
    <source>
        <dbReference type="EMBL" id="OQO15090.1"/>
    </source>
</evidence>
<keyword evidence="2" id="KW-0812">Transmembrane</keyword>
<feature type="compositionally biased region" description="Polar residues" evidence="1">
    <location>
        <begin position="97"/>
        <end position="112"/>
    </location>
</feature>
<evidence type="ECO:0000313" key="4">
    <source>
        <dbReference type="Proteomes" id="UP000192596"/>
    </source>
</evidence>
<dbReference type="InParanoid" id="A0A1V8TUL9"/>
<evidence type="ECO:0000256" key="1">
    <source>
        <dbReference type="SAM" id="MobiDB-lite"/>
    </source>
</evidence>
<feature type="compositionally biased region" description="Polar residues" evidence="1">
    <location>
        <begin position="45"/>
        <end position="55"/>
    </location>
</feature>
<comment type="caution">
    <text evidence="3">The sequence shown here is derived from an EMBL/GenBank/DDBJ whole genome shotgun (WGS) entry which is preliminary data.</text>
</comment>
<evidence type="ECO:0000256" key="2">
    <source>
        <dbReference type="SAM" id="Phobius"/>
    </source>
</evidence>
<feature type="compositionally biased region" description="Low complexity" evidence="1">
    <location>
        <begin position="14"/>
        <end position="30"/>
    </location>
</feature>
<keyword evidence="2" id="KW-0472">Membrane</keyword>
<name>A0A1V8TUL9_9PEZI</name>
<dbReference type="EMBL" id="NAJO01000001">
    <property type="protein sequence ID" value="OQO15090.1"/>
    <property type="molecule type" value="Genomic_DNA"/>
</dbReference>
<accession>A0A1V8TUL9</accession>
<dbReference type="AlphaFoldDB" id="A0A1V8TUL9"/>
<sequence length="472" mass="51348">MPNLQSSEPYQPLATQDSMTSSSSANSDMQPPVPFQPHGGMPVASLSSSANSNIQPAAPYQPYGGMGLPSSSTASAFSSLPPNLRPPMPYQPFAAPSMTSPTPTQDSVTSGAMQPPVSYDPFGHAYATAIASPTRDGQRGTSSDIQMPAPYRPIGRRAAGSSRHRLGDNASSSILPYPTEFATATRSKLSDGTRTVPTSVKTPMSLPLFSFPDWPPLLVFLMMAFMFLLSLLAIVLYFATFPPHNGWVRRFFRHNGRQKMGDDYVRLNEDDSDEGSESEDLVMRGNGDMRHLDYLRQKAEKRRTEKQKWVSEVVAAEEKQVGLGIASASGTGCHPGQLLRQRRRRSLDLRFLMPEKLMESIEQIKDAAVSAPLPPARSFDSSPSSSSLSRNNSEEDLETGMHTSLLLSSYGQEPKGGQKEGYGFAAWFETVNAGIEYAAAKLARASHDHVVAPEEGLLLPVRDGEREVMADS</sequence>
<feature type="region of interest" description="Disordered" evidence="1">
    <location>
        <begin position="1"/>
        <end position="115"/>
    </location>
</feature>
<keyword evidence="4" id="KW-1185">Reference proteome</keyword>
<keyword evidence="2" id="KW-1133">Transmembrane helix</keyword>
<dbReference type="Proteomes" id="UP000192596">
    <property type="component" value="Unassembled WGS sequence"/>
</dbReference>
<proteinExistence type="predicted"/>